<name>A0A6F8YGP9_9ACTN</name>
<reference evidence="1 2" key="1">
    <citation type="submission" date="2020-03" db="EMBL/GenBank/DDBJ databases">
        <title>Whole genome shotgun sequence of Phytohabitans suffuscus NBRC 105367.</title>
        <authorList>
            <person name="Komaki H."/>
            <person name="Tamura T."/>
        </authorList>
    </citation>
    <scope>NUCLEOTIDE SEQUENCE [LARGE SCALE GENOMIC DNA]</scope>
    <source>
        <strain evidence="1 2">NBRC 105367</strain>
    </source>
</reference>
<reference evidence="1 2" key="2">
    <citation type="submission" date="2020-03" db="EMBL/GenBank/DDBJ databases">
        <authorList>
            <person name="Ichikawa N."/>
            <person name="Kimura A."/>
            <person name="Kitahashi Y."/>
            <person name="Uohara A."/>
        </authorList>
    </citation>
    <scope>NUCLEOTIDE SEQUENCE [LARGE SCALE GENOMIC DNA]</scope>
    <source>
        <strain evidence="1 2">NBRC 105367</strain>
    </source>
</reference>
<dbReference type="KEGG" id="psuu:Psuf_025790"/>
<dbReference type="EMBL" id="AP022871">
    <property type="protein sequence ID" value="BCB85266.1"/>
    <property type="molecule type" value="Genomic_DNA"/>
</dbReference>
<proteinExistence type="predicted"/>
<protein>
    <submittedName>
        <fullName evidence="1">Uncharacterized protein</fullName>
    </submittedName>
</protein>
<evidence type="ECO:0000313" key="2">
    <source>
        <dbReference type="Proteomes" id="UP000503011"/>
    </source>
</evidence>
<keyword evidence="2" id="KW-1185">Reference proteome</keyword>
<gene>
    <name evidence="1" type="ORF">Psuf_025790</name>
</gene>
<evidence type="ECO:0000313" key="1">
    <source>
        <dbReference type="EMBL" id="BCB85266.1"/>
    </source>
</evidence>
<organism evidence="1 2">
    <name type="scientific">Phytohabitans suffuscus</name>
    <dbReference type="NCBI Taxonomy" id="624315"/>
    <lineage>
        <taxon>Bacteria</taxon>
        <taxon>Bacillati</taxon>
        <taxon>Actinomycetota</taxon>
        <taxon>Actinomycetes</taxon>
        <taxon>Micromonosporales</taxon>
        <taxon>Micromonosporaceae</taxon>
    </lineage>
</organism>
<sequence length="77" mass="8080">MPPPSPTRANVARPARVDAYKSDDPGRVVSVINAPAPILLCPLWIYSSGPMWSKGGVRILRPCATVVEVGGAAVRGL</sequence>
<dbReference type="Proteomes" id="UP000503011">
    <property type="component" value="Chromosome"/>
</dbReference>
<accession>A0A6F8YGP9</accession>
<dbReference type="AlphaFoldDB" id="A0A6F8YGP9"/>